<name>A0A0Q9ZEJ8_9FLAO</name>
<reference evidence="2" key="1">
    <citation type="submission" date="2015-10" db="EMBL/GenBank/DDBJ databases">
        <title>Draft genome sequence of Salegentibacter mishustinae KCTC 12263.</title>
        <authorList>
            <person name="Lin W."/>
            <person name="Zheng Q."/>
        </authorList>
    </citation>
    <scope>NUCLEOTIDE SEQUENCE [LARGE SCALE GENOMIC DNA]</scope>
    <source>
        <strain evidence="2">KCTC 12263</strain>
    </source>
</reference>
<dbReference type="InterPro" id="IPR001387">
    <property type="entry name" value="Cro/C1-type_HTH"/>
</dbReference>
<dbReference type="Pfam" id="PF01381">
    <property type="entry name" value="HTH_3"/>
    <property type="match status" value="1"/>
</dbReference>
<keyword evidence="2" id="KW-0238">DNA-binding</keyword>
<dbReference type="PROSITE" id="PS50943">
    <property type="entry name" value="HTH_CROC1"/>
    <property type="match status" value="1"/>
</dbReference>
<dbReference type="CDD" id="cd00093">
    <property type="entry name" value="HTH_XRE"/>
    <property type="match status" value="1"/>
</dbReference>
<dbReference type="InterPro" id="IPR010982">
    <property type="entry name" value="Lambda_DNA-bd_dom_sf"/>
</dbReference>
<evidence type="ECO:0000313" key="2">
    <source>
        <dbReference type="EMBL" id="KRG27396.1"/>
    </source>
</evidence>
<keyword evidence="3" id="KW-1185">Reference proteome</keyword>
<dbReference type="STRING" id="270918.APR42_09925"/>
<dbReference type="SMART" id="SM00530">
    <property type="entry name" value="HTH_XRE"/>
    <property type="match status" value="1"/>
</dbReference>
<dbReference type="AlphaFoldDB" id="A0A0Q9ZEJ8"/>
<feature type="domain" description="HTH cro/C1-type" evidence="1">
    <location>
        <begin position="20"/>
        <end position="72"/>
    </location>
</feature>
<evidence type="ECO:0000313" key="3">
    <source>
        <dbReference type="Proteomes" id="UP000051643"/>
    </source>
</evidence>
<sequence>MQNKNYKEDFLLKFGENFGKIRRSKSLSFRSLSQKCDIDYADLNKIERGKRNITLTTIIELARGLDIHARELFDFSFTLKDLEK</sequence>
<dbReference type="Proteomes" id="UP000051643">
    <property type="component" value="Unassembled WGS sequence"/>
</dbReference>
<dbReference type="GO" id="GO:0003677">
    <property type="term" value="F:DNA binding"/>
    <property type="evidence" value="ECO:0007669"/>
    <property type="project" value="UniProtKB-KW"/>
</dbReference>
<proteinExistence type="predicted"/>
<dbReference type="Gene3D" id="1.10.260.40">
    <property type="entry name" value="lambda repressor-like DNA-binding domains"/>
    <property type="match status" value="1"/>
</dbReference>
<accession>A0A0Q9ZEJ8</accession>
<gene>
    <name evidence="2" type="ORF">APR42_09925</name>
</gene>
<comment type="caution">
    <text evidence="2">The sequence shown here is derived from an EMBL/GenBank/DDBJ whole genome shotgun (WGS) entry which is preliminary data.</text>
</comment>
<protein>
    <submittedName>
        <fullName evidence="2">DNA-binding protein</fullName>
    </submittedName>
</protein>
<organism evidence="2 3">
    <name type="scientific">Salegentibacter mishustinae</name>
    <dbReference type="NCBI Taxonomy" id="270918"/>
    <lineage>
        <taxon>Bacteria</taxon>
        <taxon>Pseudomonadati</taxon>
        <taxon>Bacteroidota</taxon>
        <taxon>Flavobacteriia</taxon>
        <taxon>Flavobacteriales</taxon>
        <taxon>Flavobacteriaceae</taxon>
        <taxon>Salegentibacter</taxon>
    </lineage>
</organism>
<dbReference type="OrthoDB" id="678057at2"/>
<dbReference type="SUPFAM" id="SSF47413">
    <property type="entry name" value="lambda repressor-like DNA-binding domains"/>
    <property type="match status" value="1"/>
</dbReference>
<dbReference type="EMBL" id="LKTP01000035">
    <property type="protein sequence ID" value="KRG27396.1"/>
    <property type="molecule type" value="Genomic_DNA"/>
</dbReference>
<evidence type="ECO:0000259" key="1">
    <source>
        <dbReference type="PROSITE" id="PS50943"/>
    </source>
</evidence>